<sequence length="284" mass="31352">MVQHTFCSINLCTAAGTKWQRAEKERKKKKTAKTTAGSATAPPEEKLPSAGVGPLLSIASTTNVSLGQRTVPRIRREQRKRPEAEPPTTWPAAPPVKQWPQKSCPTATPGPYPGSHEIENYKGNSPMTTQCLCASASSQAQGGEQKKSAKGEGRKRLFRGWEGDPAIFVLTSDLFRSLSPSMPYERSLFLMRKTALKLRRILSLSLAKVPGLCEKRRFGSRAPSRVHPLRLSRRQRAKLSAGLFPESARDETMQTWVFAHGGLSPEWQGRSSGTCCWFPAVPLR</sequence>
<organism evidence="2 3">
    <name type="scientific">Synaphobranchus kaupii</name>
    <name type="common">Kaup's arrowtooth eel</name>
    <dbReference type="NCBI Taxonomy" id="118154"/>
    <lineage>
        <taxon>Eukaryota</taxon>
        <taxon>Metazoa</taxon>
        <taxon>Chordata</taxon>
        <taxon>Craniata</taxon>
        <taxon>Vertebrata</taxon>
        <taxon>Euteleostomi</taxon>
        <taxon>Actinopterygii</taxon>
        <taxon>Neopterygii</taxon>
        <taxon>Teleostei</taxon>
        <taxon>Anguilliformes</taxon>
        <taxon>Synaphobranchidae</taxon>
        <taxon>Synaphobranchus</taxon>
    </lineage>
</organism>
<dbReference type="Proteomes" id="UP001152622">
    <property type="component" value="Chromosome 1"/>
</dbReference>
<evidence type="ECO:0000256" key="1">
    <source>
        <dbReference type="SAM" id="MobiDB-lite"/>
    </source>
</evidence>
<evidence type="ECO:0000313" key="3">
    <source>
        <dbReference type="Proteomes" id="UP001152622"/>
    </source>
</evidence>
<protein>
    <submittedName>
        <fullName evidence="2">Uncharacterized protein</fullName>
    </submittedName>
</protein>
<feature type="region of interest" description="Disordered" evidence="1">
    <location>
        <begin position="17"/>
        <end position="108"/>
    </location>
</feature>
<dbReference type="AlphaFoldDB" id="A0A9Q1G929"/>
<keyword evidence="3" id="KW-1185">Reference proteome</keyword>
<proteinExistence type="predicted"/>
<evidence type="ECO:0000313" key="2">
    <source>
        <dbReference type="EMBL" id="KAJ8379732.1"/>
    </source>
</evidence>
<comment type="caution">
    <text evidence="2">The sequence shown here is derived from an EMBL/GenBank/DDBJ whole genome shotgun (WGS) entry which is preliminary data.</text>
</comment>
<reference evidence="2" key="1">
    <citation type="journal article" date="2023" name="Science">
        <title>Genome structures resolve the early diversification of teleost fishes.</title>
        <authorList>
            <person name="Parey E."/>
            <person name="Louis A."/>
            <person name="Montfort J."/>
            <person name="Bouchez O."/>
            <person name="Roques C."/>
            <person name="Iampietro C."/>
            <person name="Lluch J."/>
            <person name="Castinel A."/>
            <person name="Donnadieu C."/>
            <person name="Desvignes T."/>
            <person name="Floi Bucao C."/>
            <person name="Jouanno E."/>
            <person name="Wen M."/>
            <person name="Mejri S."/>
            <person name="Dirks R."/>
            <person name="Jansen H."/>
            <person name="Henkel C."/>
            <person name="Chen W.J."/>
            <person name="Zahm M."/>
            <person name="Cabau C."/>
            <person name="Klopp C."/>
            <person name="Thompson A.W."/>
            <person name="Robinson-Rechavi M."/>
            <person name="Braasch I."/>
            <person name="Lecointre G."/>
            <person name="Bobe J."/>
            <person name="Postlethwait J.H."/>
            <person name="Berthelot C."/>
            <person name="Roest Crollius H."/>
            <person name="Guiguen Y."/>
        </authorList>
    </citation>
    <scope>NUCLEOTIDE SEQUENCE</scope>
    <source>
        <strain evidence="2">WJC10195</strain>
    </source>
</reference>
<feature type="compositionally biased region" description="Polar residues" evidence="1">
    <location>
        <begin position="58"/>
        <end position="68"/>
    </location>
</feature>
<name>A0A9Q1G929_SYNKA</name>
<dbReference type="EMBL" id="JAINUF010000001">
    <property type="protein sequence ID" value="KAJ8379732.1"/>
    <property type="molecule type" value="Genomic_DNA"/>
</dbReference>
<gene>
    <name evidence="2" type="ORF">SKAU_G00005100</name>
</gene>
<accession>A0A9Q1G929</accession>